<dbReference type="OrthoDB" id="10649447at2759"/>
<accession>A0A0F2MIZ1</accession>
<dbReference type="EMBL" id="AXCR01000004">
    <property type="protein sequence ID" value="KJR88141.1"/>
    <property type="molecule type" value="Genomic_DNA"/>
</dbReference>
<evidence type="ECO:0000313" key="3">
    <source>
        <dbReference type="Proteomes" id="UP000033710"/>
    </source>
</evidence>
<evidence type="ECO:0000256" key="1">
    <source>
        <dbReference type="SAM" id="MobiDB-lite"/>
    </source>
</evidence>
<reference evidence="2 3" key="1">
    <citation type="journal article" date="2014" name="BMC Genomics">
        <title>Comparative genomics of the major fungal agents of human and animal Sporotrichosis: Sporothrix schenckii and Sporothrix brasiliensis.</title>
        <authorList>
            <person name="Teixeira M.M."/>
            <person name="de Almeida L.G."/>
            <person name="Kubitschek-Barreira P."/>
            <person name="Alves F.L."/>
            <person name="Kioshima E.S."/>
            <person name="Abadio A.K."/>
            <person name="Fernandes L."/>
            <person name="Derengowski L.S."/>
            <person name="Ferreira K.S."/>
            <person name="Souza R.C."/>
            <person name="Ruiz J.C."/>
            <person name="de Andrade N.C."/>
            <person name="Paes H.C."/>
            <person name="Nicola A.M."/>
            <person name="Albuquerque P."/>
            <person name="Gerber A.L."/>
            <person name="Martins V.P."/>
            <person name="Peconick L.D."/>
            <person name="Neto A.V."/>
            <person name="Chaucanez C.B."/>
            <person name="Silva P.A."/>
            <person name="Cunha O.L."/>
            <person name="de Oliveira F.F."/>
            <person name="dos Santos T.C."/>
            <person name="Barros A.L."/>
            <person name="Soares M.A."/>
            <person name="de Oliveira L.M."/>
            <person name="Marini M.M."/>
            <person name="Villalobos-Duno H."/>
            <person name="Cunha M.M."/>
            <person name="de Hoog S."/>
            <person name="da Silveira J.F."/>
            <person name="Henrissat B."/>
            <person name="Nino-Vega G.A."/>
            <person name="Cisalpino P.S."/>
            <person name="Mora-Montes H.M."/>
            <person name="Almeida S.R."/>
            <person name="Stajich J.E."/>
            <person name="Lopes-Bezerra L.M."/>
            <person name="Vasconcelos A.T."/>
            <person name="Felipe M.S."/>
        </authorList>
    </citation>
    <scope>NUCLEOTIDE SEQUENCE [LARGE SCALE GENOMIC DNA]</scope>
    <source>
        <strain evidence="2 3">1099-18</strain>
    </source>
</reference>
<evidence type="ECO:0000313" key="2">
    <source>
        <dbReference type="EMBL" id="KJR88141.1"/>
    </source>
</evidence>
<organism evidence="2 3">
    <name type="scientific">Sporothrix schenckii 1099-18</name>
    <dbReference type="NCBI Taxonomy" id="1397361"/>
    <lineage>
        <taxon>Eukaryota</taxon>
        <taxon>Fungi</taxon>
        <taxon>Dikarya</taxon>
        <taxon>Ascomycota</taxon>
        <taxon>Pezizomycotina</taxon>
        <taxon>Sordariomycetes</taxon>
        <taxon>Sordariomycetidae</taxon>
        <taxon>Ophiostomatales</taxon>
        <taxon>Ophiostomataceae</taxon>
        <taxon>Sporothrix</taxon>
    </lineage>
</organism>
<dbReference type="VEuPathDB" id="FungiDB:SPSK_08044"/>
<dbReference type="AlphaFoldDB" id="A0A0F2MIZ1"/>
<dbReference type="GeneID" id="27669972"/>
<reference evidence="2 3" key="2">
    <citation type="journal article" date="2015" name="Eukaryot. Cell">
        <title>Asexual propagation of a virulent clone complex in a human and feline outbreak of sporotrichosis.</title>
        <authorList>
            <person name="Teixeira Mde M."/>
            <person name="Rodrigues A.M."/>
            <person name="Tsui C.K."/>
            <person name="de Almeida L.G."/>
            <person name="Van Diepeningen A.D."/>
            <person name="van den Ende B.G."/>
            <person name="Fernandes G.F."/>
            <person name="Kano R."/>
            <person name="Hamelin R.C."/>
            <person name="Lopes-Bezerra L.M."/>
            <person name="Vasconcelos A.T."/>
            <person name="de Hoog S."/>
            <person name="de Camargo Z.P."/>
            <person name="Felipe M.S."/>
        </authorList>
    </citation>
    <scope>NUCLEOTIDE SEQUENCE [LARGE SCALE GENOMIC DNA]</scope>
    <source>
        <strain evidence="2 3">1099-18</strain>
    </source>
</reference>
<feature type="compositionally biased region" description="Polar residues" evidence="1">
    <location>
        <begin position="15"/>
        <end position="25"/>
    </location>
</feature>
<dbReference type="KEGG" id="ssck:SPSK_08044"/>
<comment type="caution">
    <text evidence="2">The sequence shown here is derived from an EMBL/GenBank/DDBJ whole genome shotgun (WGS) entry which is preliminary data.</text>
</comment>
<proteinExistence type="predicted"/>
<protein>
    <submittedName>
        <fullName evidence="2">Uncharacterized protein</fullName>
    </submittedName>
</protein>
<gene>
    <name evidence="2" type="ORF">SPSK_08044</name>
</gene>
<name>A0A0F2MIZ1_SPOSC</name>
<sequence>MPSQVTVPGGIDETGNASSPTTNPPALQFTAGAALSCPDAFPCSFVLRSTGDDAKTALNRVPTSDMLHVRPCEKSSASARMDMPSVSVFRSTILSRRCHTSKTCRGAYDDDAMPSGSKMLACTCARNEADRDTRVTKSCVQWIL</sequence>
<dbReference type="Proteomes" id="UP000033710">
    <property type="component" value="Unassembled WGS sequence"/>
</dbReference>
<dbReference type="RefSeq" id="XP_016590817.1">
    <property type="nucleotide sequence ID" value="XM_016734695.1"/>
</dbReference>
<feature type="region of interest" description="Disordered" evidence="1">
    <location>
        <begin position="1"/>
        <end position="25"/>
    </location>
</feature>